<keyword evidence="2" id="KW-1185">Reference proteome</keyword>
<accession>A0A1M7IVU3</accession>
<gene>
    <name evidence="1" type="ORF">SAMN04488057_101486</name>
</gene>
<dbReference type="STRING" id="388280.SAMN04488057_101486"/>
<evidence type="ECO:0008006" key="3">
    <source>
        <dbReference type="Google" id="ProtNLM"/>
    </source>
</evidence>
<reference evidence="1 2" key="1">
    <citation type="submission" date="2016-11" db="EMBL/GenBank/DDBJ databases">
        <authorList>
            <person name="Jaros S."/>
            <person name="Januszkiewicz K."/>
            <person name="Wedrychowicz H."/>
        </authorList>
    </citation>
    <scope>NUCLEOTIDE SEQUENCE [LARGE SCALE GENOMIC DNA]</scope>
    <source>
        <strain evidence="1 2">CGMCC 1.6102</strain>
    </source>
</reference>
<evidence type="ECO:0000313" key="2">
    <source>
        <dbReference type="Proteomes" id="UP000184513"/>
    </source>
</evidence>
<dbReference type="OrthoDB" id="9800461at2"/>
<organism evidence="1 2">
    <name type="scientific">Cyclobacterium lianum</name>
    <dbReference type="NCBI Taxonomy" id="388280"/>
    <lineage>
        <taxon>Bacteria</taxon>
        <taxon>Pseudomonadati</taxon>
        <taxon>Bacteroidota</taxon>
        <taxon>Cytophagia</taxon>
        <taxon>Cytophagales</taxon>
        <taxon>Cyclobacteriaceae</taxon>
        <taxon>Cyclobacterium</taxon>
    </lineage>
</organism>
<name>A0A1M7IVU3_9BACT</name>
<dbReference type="RefSeq" id="WP_073091285.1">
    <property type="nucleotide sequence ID" value="NZ_FRCY01000001.1"/>
</dbReference>
<dbReference type="AlphaFoldDB" id="A0A1M7IVU3"/>
<evidence type="ECO:0000313" key="1">
    <source>
        <dbReference type="EMBL" id="SHM44882.1"/>
    </source>
</evidence>
<proteinExistence type="predicted"/>
<sequence>MTPLFKKLNYKGQEQILVVNAPESFKKELDALAQSTEVIIYSDSAKPEAVTFALCFVMTQAEIDRFISTVERKLPGDVVIWICYPKASSKRYKCDFNRDTGFGILGDYGLEAVRQVAIDEDWSALRFRKVEYIKNITRRESFALTKEAKRRTNRRGE</sequence>
<protein>
    <recommendedName>
        <fullName evidence="3">DUF3052 domain-containing protein</fullName>
    </recommendedName>
</protein>
<dbReference type="EMBL" id="FRCY01000001">
    <property type="protein sequence ID" value="SHM44882.1"/>
    <property type="molecule type" value="Genomic_DNA"/>
</dbReference>
<dbReference type="Proteomes" id="UP000184513">
    <property type="component" value="Unassembled WGS sequence"/>
</dbReference>